<gene>
    <name evidence="1" type="ORF">DV711_06475</name>
</gene>
<comment type="caution">
    <text evidence="1">The sequence shown here is derived from an EMBL/GenBank/DDBJ whole genome shotgun (WGS) entry which is preliminary data.</text>
</comment>
<sequence>MLCLITLIIGACSGSGSQIASFEDLTTEASKEGFTKLPQYRVISIPGLLPFLQVGGVHFYKPQRKPSSAIGLSFGEKSYTVQTTIEPTRLTADGSENGCDAGCLVEIRNKILAVKETAARLIEERVNLTRLATDPGSSGAVPSSRSSYQQLRQKLDQKHRDAVAAIQHRGVMVFRWNTNTRQQGSLGLGGLFGASGSSDETQSGFGLLSGLRTTTVYLGNDILATWGGLNGDSKFTNRLELTSYTLQARHILYMSENDLSRSLGAKLEASYDQLTNLDETLKTLDKIEINAALAKVSNLANIGVIGGAKSEKIPIDWQKLANGDDLTGQHDWQTIYAVKSDLSEILKMMRQLKQPAVNP</sequence>
<organism evidence="1 2">
    <name type="scientific">Motiliproteus coralliicola</name>
    <dbReference type="NCBI Taxonomy" id="2283196"/>
    <lineage>
        <taxon>Bacteria</taxon>
        <taxon>Pseudomonadati</taxon>
        <taxon>Pseudomonadota</taxon>
        <taxon>Gammaproteobacteria</taxon>
        <taxon>Oceanospirillales</taxon>
        <taxon>Oceanospirillaceae</taxon>
        <taxon>Motiliproteus</taxon>
    </lineage>
</organism>
<name>A0A369WU63_9GAMM</name>
<dbReference type="EMBL" id="QQOH01000001">
    <property type="protein sequence ID" value="RDE25197.1"/>
    <property type="molecule type" value="Genomic_DNA"/>
</dbReference>
<protein>
    <submittedName>
        <fullName evidence="1">Uncharacterized protein</fullName>
    </submittedName>
</protein>
<accession>A0A369WU63</accession>
<keyword evidence="2" id="KW-1185">Reference proteome</keyword>
<proteinExistence type="predicted"/>
<reference evidence="1 2" key="1">
    <citation type="submission" date="2018-07" db="EMBL/GenBank/DDBJ databases">
        <title>Motiliproteus coralliicola sp. nov., a bacterium isolated from Coral.</title>
        <authorList>
            <person name="Wang G."/>
        </authorList>
    </citation>
    <scope>NUCLEOTIDE SEQUENCE [LARGE SCALE GENOMIC DNA]</scope>
    <source>
        <strain evidence="1 2">C34</strain>
    </source>
</reference>
<dbReference type="Proteomes" id="UP000253769">
    <property type="component" value="Unassembled WGS sequence"/>
</dbReference>
<evidence type="ECO:0000313" key="2">
    <source>
        <dbReference type="Proteomes" id="UP000253769"/>
    </source>
</evidence>
<dbReference type="AlphaFoldDB" id="A0A369WU63"/>
<evidence type="ECO:0000313" key="1">
    <source>
        <dbReference type="EMBL" id="RDE25197.1"/>
    </source>
</evidence>